<keyword evidence="4" id="KW-1185">Reference proteome</keyword>
<accession>A0A1E7WFZ5</accession>
<dbReference type="InterPro" id="IPR043764">
    <property type="entry name" value="DUF5710"/>
</dbReference>
<dbReference type="PATRIC" id="fig|762836.4.peg.3705"/>
<evidence type="ECO:0000259" key="2">
    <source>
        <dbReference type="PROSITE" id="PS50880"/>
    </source>
</evidence>
<dbReference type="OrthoDB" id="784829at2"/>
<feature type="region of interest" description="Disordered" evidence="1">
    <location>
        <begin position="653"/>
        <end position="678"/>
    </location>
</feature>
<keyword evidence="3" id="KW-0808">Transferase</keyword>
<dbReference type="InterPro" id="IPR013610">
    <property type="entry name" value="ArdC_N"/>
</dbReference>
<dbReference type="EMBL" id="LROM01000098">
    <property type="protein sequence ID" value="OEZ97395.1"/>
    <property type="molecule type" value="Genomic_DNA"/>
</dbReference>
<dbReference type="InterPro" id="IPR041459">
    <property type="entry name" value="MPTase-PolyVal"/>
</dbReference>
<dbReference type="Pfam" id="PF13362">
    <property type="entry name" value="Toprim_3"/>
    <property type="match status" value="1"/>
</dbReference>
<dbReference type="PROSITE" id="PS50880">
    <property type="entry name" value="TOPRIM"/>
    <property type="match status" value="1"/>
</dbReference>
<dbReference type="Pfam" id="PF18818">
    <property type="entry name" value="MPTase-PolyVal"/>
    <property type="match status" value="1"/>
</dbReference>
<dbReference type="CDD" id="cd01029">
    <property type="entry name" value="TOPRIM_primases"/>
    <property type="match status" value="1"/>
</dbReference>
<dbReference type="Pfam" id="PF08401">
    <property type="entry name" value="ArdcN"/>
    <property type="match status" value="1"/>
</dbReference>
<dbReference type="GO" id="GO:0016779">
    <property type="term" value="F:nucleotidyltransferase activity"/>
    <property type="evidence" value="ECO:0007669"/>
    <property type="project" value="UniProtKB-KW"/>
</dbReference>
<evidence type="ECO:0000313" key="3">
    <source>
        <dbReference type="EMBL" id="OEZ97395.1"/>
    </source>
</evidence>
<dbReference type="RefSeq" id="WP_070249770.1">
    <property type="nucleotide sequence ID" value="NZ_LROM01000098.1"/>
</dbReference>
<dbReference type="GO" id="GO:0003697">
    <property type="term" value="F:single-stranded DNA binding"/>
    <property type="evidence" value="ECO:0007669"/>
    <property type="project" value="InterPro"/>
</dbReference>
<evidence type="ECO:0000256" key="1">
    <source>
        <dbReference type="SAM" id="MobiDB-lite"/>
    </source>
</evidence>
<dbReference type="AlphaFoldDB" id="A0A1E7WFZ5"/>
<evidence type="ECO:0000313" key="4">
    <source>
        <dbReference type="Proteomes" id="UP000175989"/>
    </source>
</evidence>
<comment type="caution">
    <text evidence="3">The sequence shown here is derived from an EMBL/GenBank/DDBJ whole genome shotgun (WGS) entry which is preliminary data.</text>
</comment>
<dbReference type="SMART" id="SM00493">
    <property type="entry name" value="TOPRIM"/>
    <property type="match status" value="1"/>
</dbReference>
<gene>
    <name evidence="3" type="primary">traC_3</name>
    <name evidence="3" type="ORF">DUPY_35960</name>
</gene>
<name>A0A1E7WFZ5_9BURK</name>
<dbReference type="InterPro" id="IPR006171">
    <property type="entry name" value="TOPRIM_dom"/>
</dbReference>
<proteinExistence type="predicted"/>
<organism evidence="3 4">
    <name type="scientific">Duganella phyllosphaerae</name>
    <dbReference type="NCBI Taxonomy" id="762836"/>
    <lineage>
        <taxon>Bacteria</taxon>
        <taxon>Pseudomonadati</taxon>
        <taxon>Pseudomonadota</taxon>
        <taxon>Betaproteobacteria</taxon>
        <taxon>Burkholderiales</taxon>
        <taxon>Oxalobacteraceae</taxon>
        <taxon>Telluria group</taxon>
        <taxon>Duganella</taxon>
    </lineage>
</organism>
<protein>
    <submittedName>
        <fullName evidence="3">DNA primase TraC</fullName>
        <ecNumber evidence="3">2.7.7.-</ecNumber>
    </submittedName>
</protein>
<dbReference type="InterPro" id="IPR034154">
    <property type="entry name" value="TOPRIM_DnaG/twinkle"/>
</dbReference>
<keyword evidence="3" id="KW-0548">Nucleotidyltransferase</keyword>
<dbReference type="Proteomes" id="UP000175989">
    <property type="component" value="Unassembled WGS sequence"/>
</dbReference>
<feature type="domain" description="Toprim" evidence="2">
    <location>
        <begin position="932"/>
        <end position="1020"/>
    </location>
</feature>
<feature type="region of interest" description="Disordered" evidence="1">
    <location>
        <begin position="23"/>
        <end position="43"/>
    </location>
</feature>
<dbReference type="Pfam" id="PF18974">
    <property type="entry name" value="DUF5710"/>
    <property type="match status" value="2"/>
</dbReference>
<sequence>MDSEKQSFPDKVAEKLIEQLREGTAPWQKPWQPGEASSRLPVNPVTGSRYKGINALHLMSEGREDQRWMTYKQAESLDAQVRKGEKGTAIQYWKFTEDQIQTDTNGKPIFDARGQPVKETVQLERPRVFFATVFNAGQIDGLPPMERKAQNWNPVERAEKILQASGADLRHGQQDSAFYRPATDTIHLPGKEQFPTADNYYATALHELGHWSGHASRLDRDLVHPFGSEGYAREELRAEIASMIMGDEIGIGHDPKQHAAYVDSWIRVLREDPLEIFRAASDAEKIQSYVMGLEKKMVQDEALQNGQQYAERAQQKVVAVAQNRTEVDMGMPRDGADQESLAQRAEAWVLARLEQRTLLRAMDVASDAQLEKISAVLSDMAPPTGDNPFWQRHALPDAGTELPLKIAEAREAAGQRLLDSPLAAARKDLLRQRAGNSAGADEGESLVHESETVLGFSLPQDWSGGIRVEGFGTEMVDGQPSFTTILPKGAEPEGWGVFTEHGDGRHTMVGSYASEQAANAVAERLSLLDAHSTLNEHEAAAKLARINEERVRRDPDSTEEDIAAARELRKNSDFVAVTQDEDLQRRIAAEQEKKVHQAQLDTDAAAGRMLIDVPYKQKDEAKALGAKWDRQEQSWFVPGGLDPAPFARWAPQEREQPAAGLQAPSATAANAPDSLDPPMAQRQYLAVPFDDRAQAKAAGAQWDRSAKSWFAGPDADLPKLEKWKPENVPVQQAPAMTPREEFAEALRSVGCVVSGQHPVMDGDKHRISVEGEKFSQNAGAGFYVGHLDGHPAGYVKNNKTGEEVSWKAKGYVADPAQKALLAAQAASKQQQREAEVARRQEHAAARVVKQVQKLVPVTEPTSYMQAKGIVPHAGALTDKDGKKTYVPAVDADGKQWSMQYIQEDGTKRFAKDSRKDGCFHAVGGIEQLAAAPALVIAEGYATAATLKQALGFATVSAFDAGNLAQVARALHDKFPDKPVIIAGDDDRHLAATQGANPGRTRAEEAASLVGGKVLLPIFAPGENGFPAGVEPVTVSAFRQHRNGLNTLSEDQTGALDRMKQFTDFNDLATRSSLGMAGVERQVRSAINDIVDRHRQAAVQEQEVALTPAQEEAVALKPKRKRAAAIA</sequence>
<dbReference type="EC" id="2.7.7.-" evidence="3"/>
<reference evidence="4" key="1">
    <citation type="journal article" date="2016" name="Front. Microbiol.">
        <title>Molecular Keys to the Janthinobacterium and Duganella spp. Interaction with the Plant Pathogen Fusarium graminearum.</title>
        <authorList>
            <person name="Haack F.S."/>
            <person name="Poehlein A."/>
            <person name="Kroger C."/>
            <person name="Voigt C.A."/>
            <person name="Piepenbring M."/>
            <person name="Bode H.B."/>
            <person name="Daniel R."/>
            <person name="Schafer W."/>
            <person name="Streit W.R."/>
        </authorList>
    </citation>
    <scope>NUCLEOTIDE SEQUENCE [LARGE SCALE GENOMIC DNA]</scope>
    <source>
        <strain evidence="4">T54</strain>
    </source>
</reference>